<organism evidence="1 2">
    <name type="scientific">Acropora cervicornis</name>
    <name type="common">Staghorn coral</name>
    <dbReference type="NCBI Taxonomy" id="6130"/>
    <lineage>
        <taxon>Eukaryota</taxon>
        <taxon>Metazoa</taxon>
        <taxon>Cnidaria</taxon>
        <taxon>Anthozoa</taxon>
        <taxon>Hexacorallia</taxon>
        <taxon>Scleractinia</taxon>
        <taxon>Astrocoeniina</taxon>
        <taxon>Acroporidae</taxon>
        <taxon>Acropora</taxon>
    </lineage>
</organism>
<evidence type="ECO:0000313" key="2">
    <source>
        <dbReference type="Proteomes" id="UP001249851"/>
    </source>
</evidence>
<keyword evidence="2" id="KW-1185">Reference proteome</keyword>
<reference evidence="1" key="2">
    <citation type="journal article" date="2023" name="Science">
        <title>Genomic signatures of disease resistance in endangered staghorn corals.</title>
        <authorList>
            <person name="Vollmer S.V."/>
            <person name="Selwyn J.D."/>
            <person name="Despard B.A."/>
            <person name="Roesel C.L."/>
        </authorList>
    </citation>
    <scope>NUCLEOTIDE SEQUENCE</scope>
    <source>
        <strain evidence="1">K2</strain>
    </source>
</reference>
<sequence>MRQGRVYRTWISVMKETTFSADCNCIAELGEACNRIAALLLLCRIMGSTMTTPLQMTFPANPNLVSGTIHLRPVKRQYGKEPRLAAVPSDGKYKMSATLPNSALSNLLDGLRIVKPRCALFTALKKEQTFTLCCPPPEC</sequence>
<evidence type="ECO:0000313" key="1">
    <source>
        <dbReference type="EMBL" id="KAK2560681.1"/>
    </source>
</evidence>
<dbReference type="AlphaFoldDB" id="A0AAD9QG42"/>
<name>A0AAD9QG42_ACRCE</name>
<dbReference type="Proteomes" id="UP001249851">
    <property type="component" value="Unassembled WGS sequence"/>
</dbReference>
<proteinExistence type="predicted"/>
<accession>A0AAD9QG42</accession>
<gene>
    <name evidence="1" type="ORF">P5673_016443</name>
</gene>
<dbReference type="EMBL" id="JARQWQ010000035">
    <property type="protein sequence ID" value="KAK2560681.1"/>
    <property type="molecule type" value="Genomic_DNA"/>
</dbReference>
<evidence type="ECO:0008006" key="3">
    <source>
        <dbReference type="Google" id="ProtNLM"/>
    </source>
</evidence>
<protein>
    <recommendedName>
        <fullName evidence="3">SWIM-type domain-containing protein</fullName>
    </recommendedName>
</protein>
<comment type="caution">
    <text evidence="1">The sequence shown here is derived from an EMBL/GenBank/DDBJ whole genome shotgun (WGS) entry which is preliminary data.</text>
</comment>
<reference evidence="1" key="1">
    <citation type="journal article" date="2023" name="G3 (Bethesda)">
        <title>Whole genome assembly and annotation of the endangered Caribbean coral Acropora cervicornis.</title>
        <authorList>
            <person name="Selwyn J.D."/>
            <person name="Vollmer S.V."/>
        </authorList>
    </citation>
    <scope>NUCLEOTIDE SEQUENCE</scope>
    <source>
        <strain evidence="1">K2</strain>
    </source>
</reference>